<feature type="transmembrane region" description="Helical" evidence="1">
    <location>
        <begin position="6"/>
        <end position="25"/>
    </location>
</feature>
<dbReference type="Proteomes" id="UP000460549">
    <property type="component" value="Unassembled WGS sequence"/>
</dbReference>
<keyword evidence="1" id="KW-1133">Transmembrane helix</keyword>
<name>A0A7X2TPY4_9SPIO</name>
<dbReference type="EMBL" id="VUNN01000004">
    <property type="protein sequence ID" value="MSU05916.1"/>
    <property type="molecule type" value="Genomic_DNA"/>
</dbReference>
<keyword evidence="1" id="KW-0472">Membrane</keyword>
<organism evidence="2 3">
    <name type="scientific">Bullifex porci</name>
    <dbReference type="NCBI Taxonomy" id="2606638"/>
    <lineage>
        <taxon>Bacteria</taxon>
        <taxon>Pseudomonadati</taxon>
        <taxon>Spirochaetota</taxon>
        <taxon>Spirochaetia</taxon>
        <taxon>Spirochaetales</taxon>
        <taxon>Spirochaetaceae</taxon>
        <taxon>Bullifex</taxon>
    </lineage>
</organism>
<dbReference type="RefSeq" id="WP_154424824.1">
    <property type="nucleotide sequence ID" value="NZ_VUNN01000004.1"/>
</dbReference>
<keyword evidence="1" id="KW-0812">Transmembrane</keyword>
<protein>
    <submittedName>
        <fullName evidence="2">Uncharacterized protein</fullName>
    </submittedName>
</protein>
<accession>A0A7X2TPY4</accession>
<evidence type="ECO:0000313" key="2">
    <source>
        <dbReference type="EMBL" id="MSU05916.1"/>
    </source>
</evidence>
<dbReference type="AlphaFoldDB" id="A0A7X2TPY4"/>
<keyword evidence="3" id="KW-1185">Reference proteome</keyword>
<evidence type="ECO:0000313" key="3">
    <source>
        <dbReference type="Proteomes" id="UP000460549"/>
    </source>
</evidence>
<proteinExistence type="predicted"/>
<sequence length="348" mass="41106">MNTYLLIAILLVLLFLILSILKHIYRRQAKKKFITLNTEMKLSTNFIQLPSSPNCIFYDFLKVCTMVDSTTYEPTPCSKFRKSSEREYLYRCPVFGKKDPTTIVDGICLNCGFLTSYNKLCLETWESRLNNIDLIYSNINQLQKDYISDCNIISRISTSNDEIINQINHIVSRNPFSIEIIEIVNEIRHLKPYSFVTIQSHEDTANKIKEIKNKITEENCGLYTKYLSDFLNNVEQKFLENYYFLPNSRITNIDKELLLLFPISSWPVGEILSIYDKYQTMLLQDDEETNIEDIYFAINKYYEVLEDIKQRKCNLSYYKNLIYSINNNIYLMKSDILARCYLEVKNHE</sequence>
<gene>
    <name evidence="2" type="ORF">FYJ80_03865</name>
</gene>
<evidence type="ECO:0000256" key="1">
    <source>
        <dbReference type="SAM" id="Phobius"/>
    </source>
</evidence>
<comment type="caution">
    <text evidence="2">The sequence shown here is derived from an EMBL/GenBank/DDBJ whole genome shotgun (WGS) entry which is preliminary data.</text>
</comment>
<reference evidence="2 3" key="1">
    <citation type="submission" date="2019-08" db="EMBL/GenBank/DDBJ databases">
        <title>In-depth cultivation of the pig gut microbiome towards novel bacterial diversity and tailored functional studies.</title>
        <authorList>
            <person name="Wylensek D."/>
            <person name="Hitch T.C.A."/>
            <person name="Clavel T."/>
        </authorList>
    </citation>
    <scope>NUCLEOTIDE SEQUENCE [LARGE SCALE GENOMIC DNA]</scope>
    <source>
        <strain evidence="2 3">NM-380-WT-3C1</strain>
    </source>
</reference>